<gene>
    <name evidence="14" type="ORF">KKC1_17910</name>
</gene>
<comment type="catalytic activity">
    <reaction evidence="12">
        <text>(S)-dihydroorotate + NAD(+) = orotate + NADH + H(+)</text>
        <dbReference type="Rhea" id="RHEA:13513"/>
        <dbReference type="ChEBI" id="CHEBI:15378"/>
        <dbReference type="ChEBI" id="CHEBI:30839"/>
        <dbReference type="ChEBI" id="CHEBI:30864"/>
        <dbReference type="ChEBI" id="CHEBI:57540"/>
        <dbReference type="ChEBI" id="CHEBI:57945"/>
        <dbReference type="EC" id="1.3.1.14"/>
    </reaction>
</comment>
<name>A0A1Z5HTP1_9FIRM</name>
<dbReference type="SUPFAM" id="SSF51395">
    <property type="entry name" value="FMN-linked oxidoreductases"/>
    <property type="match status" value="1"/>
</dbReference>
<evidence type="ECO:0000256" key="2">
    <source>
        <dbReference type="ARBA" id="ARBA00003616"/>
    </source>
</evidence>
<dbReference type="InterPro" id="IPR013785">
    <property type="entry name" value="Aldolase_TIM"/>
</dbReference>
<evidence type="ECO:0000256" key="9">
    <source>
        <dbReference type="ARBA" id="ARBA00023002"/>
    </source>
</evidence>
<dbReference type="InterPro" id="IPR033888">
    <property type="entry name" value="DHOD_1B"/>
</dbReference>
<keyword evidence="15" id="KW-1185">Reference proteome</keyword>
<comment type="cofactor">
    <cofactor evidence="1">
        <name>FMN</name>
        <dbReference type="ChEBI" id="CHEBI:58210"/>
    </cofactor>
</comment>
<feature type="domain" description="Dihydroorotate dehydrogenase catalytic" evidence="13">
    <location>
        <begin position="6"/>
        <end position="222"/>
    </location>
</feature>
<dbReference type="InterPro" id="IPR005720">
    <property type="entry name" value="Dihydroorotate_DH_cat"/>
</dbReference>
<evidence type="ECO:0000256" key="1">
    <source>
        <dbReference type="ARBA" id="ARBA00001917"/>
    </source>
</evidence>
<dbReference type="UniPathway" id="UPA00070"/>
<dbReference type="PANTHER" id="PTHR48109">
    <property type="entry name" value="DIHYDROOROTATE DEHYDROGENASE (QUINONE), MITOCHONDRIAL-RELATED"/>
    <property type="match status" value="1"/>
</dbReference>
<reference evidence="15" key="1">
    <citation type="journal article" date="2017" name="Appl. Environ. Microbiol.">
        <title>Genomic analysis of Calderihabitans maritimus KKC1, a thermophilic hydrogenogenic carboxydotrophic bacterium isolated from marine sediment.</title>
        <authorList>
            <person name="Omae K."/>
            <person name="Yoneda Y."/>
            <person name="Fukuyama Y."/>
            <person name="Yoshida T."/>
            <person name="Sako Y."/>
        </authorList>
    </citation>
    <scope>NUCLEOTIDE SEQUENCE [LARGE SCALE GENOMIC DNA]</scope>
    <source>
        <strain evidence="15">KKC1</strain>
    </source>
</reference>
<dbReference type="Proteomes" id="UP000197032">
    <property type="component" value="Unassembled WGS sequence"/>
</dbReference>
<evidence type="ECO:0000313" key="14">
    <source>
        <dbReference type="EMBL" id="GAW92640.1"/>
    </source>
</evidence>
<evidence type="ECO:0000256" key="5">
    <source>
        <dbReference type="ARBA" id="ARBA00018101"/>
    </source>
</evidence>
<dbReference type="AlphaFoldDB" id="A0A1Z5HTP1"/>
<evidence type="ECO:0000256" key="8">
    <source>
        <dbReference type="ARBA" id="ARBA00022975"/>
    </source>
</evidence>
<organism evidence="14 15">
    <name type="scientific">Calderihabitans maritimus</name>
    <dbReference type="NCBI Taxonomy" id="1246530"/>
    <lineage>
        <taxon>Bacteria</taxon>
        <taxon>Bacillati</taxon>
        <taxon>Bacillota</taxon>
        <taxon>Clostridia</taxon>
        <taxon>Neomoorellales</taxon>
        <taxon>Calderihabitantaceae</taxon>
        <taxon>Calderihabitans</taxon>
    </lineage>
</organism>
<keyword evidence="6" id="KW-0285">Flavoprotein</keyword>
<evidence type="ECO:0000256" key="4">
    <source>
        <dbReference type="ARBA" id="ARBA00012061"/>
    </source>
</evidence>
<evidence type="ECO:0000256" key="6">
    <source>
        <dbReference type="ARBA" id="ARBA00022630"/>
    </source>
</evidence>
<evidence type="ECO:0000256" key="10">
    <source>
        <dbReference type="ARBA" id="ARBA00029718"/>
    </source>
</evidence>
<evidence type="ECO:0000259" key="13">
    <source>
        <dbReference type="Pfam" id="PF01180"/>
    </source>
</evidence>
<proteinExistence type="predicted"/>
<dbReference type="InterPro" id="IPR049622">
    <property type="entry name" value="Dihydroorotate_DH_I"/>
</dbReference>
<protein>
    <recommendedName>
        <fullName evidence="5">Dihydroorotate dehydrogenase B (NAD(+)), catalytic subunit</fullName>
        <ecNumber evidence="4">1.3.1.14</ecNumber>
    </recommendedName>
    <alternativeName>
        <fullName evidence="10">Dihydroorotate oxidase B</fullName>
    </alternativeName>
    <alternativeName>
        <fullName evidence="11">Orotate reductase (NADH)</fullName>
    </alternativeName>
</protein>
<dbReference type="GO" id="GO:0006207">
    <property type="term" value="P:'de novo' pyrimidine nucleobase biosynthetic process"/>
    <property type="evidence" value="ECO:0007669"/>
    <property type="project" value="InterPro"/>
</dbReference>
<evidence type="ECO:0000256" key="7">
    <source>
        <dbReference type="ARBA" id="ARBA00022643"/>
    </source>
</evidence>
<evidence type="ECO:0000256" key="12">
    <source>
        <dbReference type="ARBA" id="ARBA00048996"/>
    </source>
</evidence>
<keyword evidence="9" id="KW-0560">Oxidoreductase</keyword>
<dbReference type="NCBIfam" id="TIGR01037">
    <property type="entry name" value="pyrD_sub1_fam"/>
    <property type="match status" value="1"/>
</dbReference>
<dbReference type="OrthoDB" id="9794954at2"/>
<dbReference type="InterPro" id="IPR050074">
    <property type="entry name" value="DHO_dehydrogenase"/>
</dbReference>
<dbReference type="PANTHER" id="PTHR48109:SF1">
    <property type="entry name" value="DIHYDROOROTATE DEHYDROGENASE (FUMARATE)"/>
    <property type="match status" value="1"/>
</dbReference>
<dbReference type="NCBIfam" id="NF005574">
    <property type="entry name" value="PRK07259.1"/>
    <property type="match status" value="1"/>
</dbReference>
<dbReference type="Pfam" id="PF01180">
    <property type="entry name" value="DHO_dh"/>
    <property type="match status" value="1"/>
</dbReference>
<dbReference type="GO" id="GO:0044205">
    <property type="term" value="P:'de novo' UMP biosynthetic process"/>
    <property type="evidence" value="ECO:0007669"/>
    <property type="project" value="UniProtKB-UniPathway"/>
</dbReference>
<evidence type="ECO:0000256" key="3">
    <source>
        <dbReference type="ARBA" id="ARBA00004715"/>
    </source>
</evidence>
<dbReference type="CDD" id="cd04740">
    <property type="entry name" value="DHOD_1B_like"/>
    <property type="match status" value="1"/>
</dbReference>
<comment type="function">
    <text evidence="2">Catalyzes the conversion of dihydroorotate to orotate with NAD(+) as electron acceptor.</text>
</comment>
<keyword evidence="8" id="KW-0665">Pyrimidine biosynthesis</keyword>
<dbReference type="GO" id="GO:0004589">
    <property type="term" value="F:dihydroorotate dehydrogenase (NAD+) activity"/>
    <property type="evidence" value="ECO:0007669"/>
    <property type="project" value="UniProtKB-EC"/>
</dbReference>
<comment type="caution">
    <text evidence="14">The sequence shown here is derived from an EMBL/GenBank/DDBJ whole genome shotgun (WGS) entry which is preliminary data.</text>
</comment>
<evidence type="ECO:0000256" key="11">
    <source>
        <dbReference type="ARBA" id="ARBA00032046"/>
    </source>
</evidence>
<evidence type="ECO:0000313" key="15">
    <source>
        <dbReference type="Proteomes" id="UP000197032"/>
    </source>
</evidence>
<keyword evidence="7" id="KW-0288">FMN</keyword>
<comment type="pathway">
    <text evidence="3">Pyrimidine metabolism; UMP biosynthesis via de novo pathway; orotate from (S)-dihydroorotate (NAD(+) route): step 1/1.</text>
</comment>
<dbReference type="PROSITE" id="PS00911">
    <property type="entry name" value="DHODEHASE_1"/>
    <property type="match status" value="1"/>
</dbReference>
<sequence length="222" mass="22995">MSKVKLAVQLGGLKLKNPVLTASGTFGYGLEYATYVDLNALGGVIVKGTTLEPREGNPPPRVVETPAGMLNAIGLQNPGVEEVINCILPRLENFDTAIIVNIAGNTVDEYAEIARRLDRVKTIAALEVNISCPNVKKGGMAFGVDPVLAAEVVAAVRANTSLPVIAKLSPNVTDPVAIAEACVAAGADVLSMINTLLGMAIDINSRRPVLANIFGGLSGPAI</sequence>
<dbReference type="GO" id="GO:0005737">
    <property type="term" value="C:cytoplasm"/>
    <property type="evidence" value="ECO:0007669"/>
    <property type="project" value="InterPro"/>
</dbReference>
<dbReference type="Gene3D" id="3.20.20.70">
    <property type="entry name" value="Aldolase class I"/>
    <property type="match status" value="1"/>
</dbReference>
<dbReference type="RefSeq" id="WP_088553943.1">
    <property type="nucleotide sequence ID" value="NZ_BDGJ01000087.1"/>
</dbReference>
<dbReference type="InterPro" id="IPR001295">
    <property type="entry name" value="Dihydroorotate_DH_CS"/>
</dbReference>
<dbReference type="EC" id="1.3.1.14" evidence="4"/>
<feature type="non-terminal residue" evidence="14">
    <location>
        <position position="222"/>
    </location>
</feature>
<dbReference type="EMBL" id="BDGJ01000087">
    <property type="protein sequence ID" value="GAW92640.1"/>
    <property type="molecule type" value="Genomic_DNA"/>
</dbReference>
<accession>A0A1Z5HTP1</accession>